<evidence type="ECO:0000256" key="5">
    <source>
        <dbReference type="ARBA" id="ARBA00022692"/>
    </source>
</evidence>
<evidence type="ECO:0000256" key="1">
    <source>
        <dbReference type="ARBA" id="ARBA00004651"/>
    </source>
</evidence>
<accession>A0A023FXQ4</accession>
<dbReference type="AlphaFoldDB" id="A0A023FXQ4"/>
<keyword evidence="5 8" id="KW-0812">Transmembrane</keyword>
<dbReference type="InterPro" id="IPR050598">
    <property type="entry name" value="AminoAcid_Transporter"/>
</dbReference>
<feature type="transmembrane region" description="Helical" evidence="8">
    <location>
        <begin position="328"/>
        <end position="352"/>
    </location>
</feature>
<protein>
    <submittedName>
        <fullName evidence="9">Putative amino acid transporter</fullName>
    </submittedName>
</protein>
<dbReference type="PIRSF" id="PIRSF006060">
    <property type="entry name" value="AA_transporter"/>
    <property type="match status" value="1"/>
</dbReference>
<feature type="transmembrane region" description="Helical" evidence="8">
    <location>
        <begin position="252"/>
        <end position="273"/>
    </location>
</feature>
<evidence type="ECO:0000256" key="7">
    <source>
        <dbReference type="ARBA" id="ARBA00023136"/>
    </source>
</evidence>
<feature type="non-terminal residue" evidence="9">
    <location>
        <position position="1"/>
    </location>
</feature>
<feature type="transmembrane region" description="Helical" evidence="8">
    <location>
        <begin position="372"/>
        <end position="396"/>
    </location>
</feature>
<feature type="transmembrane region" description="Helical" evidence="8">
    <location>
        <begin position="285"/>
        <end position="308"/>
    </location>
</feature>
<feature type="transmembrane region" description="Helical" evidence="8">
    <location>
        <begin position="402"/>
        <end position="429"/>
    </location>
</feature>
<dbReference type="PANTHER" id="PTHR11785:SF531">
    <property type="entry name" value="LARGE NEUTRAL AMINO ACIDS TRANSPORTER SMALL SUBUNIT 1"/>
    <property type="match status" value="1"/>
</dbReference>
<evidence type="ECO:0000256" key="4">
    <source>
        <dbReference type="ARBA" id="ARBA00022475"/>
    </source>
</evidence>
<proteinExistence type="evidence at transcript level"/>
<comment type="subcellular location">
    <subcellularLocation>
        <location evidence="1">Cell membrane</location>
        <topology evidence="1">Multi-pass membrane protein</topology>
    </subcellularLocation>
</comment>
<name>A0A023FXQ4_AMBPA</name>
<evidence type="ECO:0000256" key="8">
    <source>
        <dbReference type="SAM" id="Phobius"/>
    </source>
</evidence>
<evidence type="ECO:0000256" key="3">
    <source>
        <dbReference type="ARBA" id="ARBA00022448"/>
    </source>
</evidence>
<reference evidence="9" key="1">
    <citation type="submission" date="2014-03" db="EMBL/GenBank/DDBJ databases">
        <title>The sialotranscriptome of Amblyomma triste, Amblyomma parvum and Amblyomma cajennense ticks, uncovered by 454-based RNA-seq.</title>
        <authorList>
            <person name="Garcia G.R."/>
            <person name="Gardinassi L.G."/>
            <person name="Ribeiro J.M."/>
            <person name="Anatrielo E."/>
            <person name="Ferreira B.R."/>
            <person name="Moreira H.N."/>
            <person name="Mafra C."/>
            <person name="Olegario M.M."/>
            <person name="Szabo P.J."/>
            <person name="Miranda-Santos I.K."/>
            <person name="Maruyama S.R."/>
        </authorList>
    </citation>
    <scope>NUCLEOTIDE SEQUENCE</scope>
    <source>
        <strain evidence="9">Araguapaz</strain>
        <tissue evidence="9">Salivary glands</tissue>
    </source>
</reference>
<dbReference type="GO" id="GO:0005886">
    <property type="term" value="C:plasma membrane"/>
    <property type="evidence" value="ECO:0007669"/>
    <property type="project" value="UniProtKB-SubCell"/>
</dbReference>
<feature type="transmembrane region" description="Helical" evidence="8">
    <location>
        <begin position="65"/>
        <end position="83"/>
    </location>
</feature>
<organism evidence="9">
    <name type="scientific">Amblyomma parvum</name>
    <name type="common">South American tick</name>
    <dbReference type="NCBI Taxonomy" id="251391"/>
    <lineage>
        <taxon>Eukaryota</taxon>
        <taxon>Metazoa</taxon>
        <taxon>Ecdysozoa</taxon>
        <taxon>Arthropoda</taxon>
        <taxon>Chelicerata</taxon>
        <taxon>Arachnida</taxon>
        <taxon>Acari</taxon>
        <taxon>Parasitiformes</taxon>
        <taxon>Ixodida</taxon>
        <taxon>Ixodoidea</taxon>
        <taxon>Ixodidae</taxon>
        <taxon>Amblyomminae</taxon>
        <taxon>Amblyomma</taxon>
    </lineage>
</organism>
<keyword evidence="4" id="KW-1003">Cell membrane</keyword>
<dbReference type="InterPro" id="IPR002293">
    <property type="entry name" value="AA/rel_permease1"/>
</dbReference>
<feature type="transmembrane region" description="Helical" evidence="8">
    <location>
        <begin position="151"/>
        <end position="170"/>
    </location>
</feature>
<dbReference type="EMBL" id="GBBL01001046">
    <property type="protein sequence ID" value="JAC26274.1"/>
    <property type="molecule type" value="mRNA"/>
</dbReference>
<evidence type="ECO:0000256" key="6">
    <source>
        <dbReference type="ARBA" id="ARBA00022989"/>
    </source>
</evidence>
<feature type="transmembrane region" description="Helical" evidence="8">
    <location>
        <begin position="212"/>
        <end position="232"/>
    </location>
</feature>
<dbReference type="Pfam" id="PF13520">
    <property type="entry name" value="AA_permease_2"/>
    <property type="match status" value="1"/>
</dbReference>
<dbReference type="GO" id="GO:0015179">
    <property type="term" value="F:L-amino acid transmembrane transporter activity"/>
    <property type="evidence" value="ECO:0007669"/>
    <property type="project" value="TreeGrafter"/>
</dbReference>
<feature type="transmembrane region" description="Helical" evidence="8">
    <location>
        <begin position="182"/>
        <end position="200"/>
    </location>
</feature>
<dbReference type="Gene3D" id="1.20.1740.10">
    <property type="entry name" value="Amino acid/polyamine transporter I"/>
    <property type="match status" value="1"/>
</dbReference>
<keyword evidence="7 8" id="KW-0472">Membrane</keyword>
<keyword evidence="3" id="KW-0813">Transport</keyword>
<dbReference type="PANTHER" id="PTHR11785">
    <property type="entry name" value="AMINO ACID TRANSPORTER"/>
    <property type="match status" value="1"/>
</dbReference>
<evidence type="ECO:0000256" key="2">
    <source>
        <dbReference type="ARBA" id="ARBA00007040"/>
    </source>
</evidence>
<keyword evidence="6 8" id="KW-1133">Transmembrane helix</keyword>
<feature type="transmembrane region" description="Helical" evidence="8">
    <location>
        <begin position="468"/>
        <end position="487"/>
    </location>
</feature>
<evidence type="ECO:0000313" key="9">
    <source>
        <dbReference type="EMBL" id="JAC26274.1"/>
    </source>
</evidence>
<comment type="similarity">
    <text evidence="2">Belongs to the amino acid-polyamine-organocation (APC) superfamily. L-type amino acid transporter (LAT) (TC 2.A.3.8) family.</text>
</comment>
<dbReference type="FunFam" id="1.20.1740.10:FF:000003">
    <property type="entry name" value="Y+L amino acid transporter 1 isoform X1"/>
    <property type="match status" value="1"/>
</dbReference>
<feature type="transmembrane region" description="Helical" evidence="8">
    <location>
        <begin position="95"/>
        <end position="117"/>
    </location>
</feature>
<feature type="transmembrane region" description="Helical" evidence="8">
    <location>
        <begin position="441"/>
        <end position="462"/>
    </location>
</feature>
<sequence length="520" mass="57168">YIQEIRKKQGVVLGSIPISWKTVAEGTQYSEVPQTEPRTAAGAETAKNKADGDNDVICLKPKMSLLNGITVIVGSIIGSGIFVSPKGVLLNTGSVGASLVVWVVCGVFSMIGAYCYAELGCMITKTGADYAYIMEAFGPFVAFLRLWVECLIVRPCSQAIVALTFSFYVLRPIFPDCAPPDPAVRALAFVCIALLTFVNCWDVKWSTRVQDFFTYGKLIALATIIITGVVQLCYGKTEHFNFENTETDVTKIALSFYSGLFAYNGWNYLNFVIEELKDPHRNLPLAIFISCILVMVVYTFSIVAFHTTLSVQEVLGAEAVAVTFAEKLYGYMAWIVPVFVALSTFGGVNGILFTSSRLFYAGAEQGQMPRLLCMISINRLTPSPAVLAMCLLSLIYLCSSDIFALITYVGFATWLAIGLAVATLPYFRWKAPHLKRPIKVSLVWPIIYLLATVFITVVPMIAEPVQTGFGALIIATGAPVYFVFVYWKNKPRWIQGAFDCATVFLQKMLVVVASEKPKDV</sequence>